<dbReference type="EMBL" id="JACSRA010000013">
    <property type="protein sequence ID" value="MBD7911672.1"/>
    <property type="molecule type" value="Genomic_DNA"/>
</dbReference>
<protein>
    <recommendedName>
        <fullName evidence="4">VWA domain-containing protein</fullName>
    </recommendedName>
</protein>
<dbReference type="Gene3D" id="2.60.40.680">
    <property type="match status" value="1"/>
</dbReference>
<evidence type="ECO:0008006" key="4">
    <source>
        <dbReference type="Google" id="ProtNLM"/>
    </source>
</evidence>
<organism evidence="2 3">
    <name type="scientific">Clostridium cibarium</name>
    <dbReference type="NCBI Taxonomy" id="2762247"/>
    <lineage>
        <taxon>Bacteria</taxon>
        <taxon>Bacillati</taxon>
        <taxon>Bacillota</taxon>
        <taxon>Clostridia</taxon>
        <taxon>Eubacteriales</taxon>
        <taxon>Clostridiaceae</taxon>
        <taxon>Clostridium</taxon>
    </lineage>
</organism>
<proteinExistence type="predicted"/>
<keyword evidence="1" id="KW-1133">Transmembrane helix</keyword>
<sequence>MERKNRVGLVTLSVFIFTMFISAIGYYVFAKEGSGDIREPLFDVVASAKGNYSPGKEIPVKCKIDISSFKTDEEEVSFSDMEFFLSNKNVVSDRNVNLDNLAPGTIIYLEGKSEKINDYTQKIIDGYFKKTTIEFCLYFQVNKLPKDADGKELNVIIDDSLLKNSFITCNNRKIYFKELSQTSSINVNVAGESSNNVIPAISATCKNAKPNPSILNEKVNVTYEINAENFSYPNIIDGGTDTIILVDNSNSNSGGENQSVIKNELWNKLSGQNNLRIGKDKFGIVSFSDSVVGYKTVPDNLRNEDKIPGRQDDEVEKELASYLTDYYTQYNDRTLKGCSGMFSDPECNGLTWNGGNGKKIVEGFKKVKEIFDEKDRRDLAKGLKPTIKNVVLIVSGNLNYPEDKTKPYQITEEQVKEIRGYNYNVYTLQMNPRETSKDDLSVERFHKSIGGLEGDFYRNEKYINESHNFLMDFVAKSIVKGKPKAYEFKNFTLTFDLGDSFGKTSGKPISDRIIEKNMDNIKLVSVRDENDVYKPYWYVKNDKGEYVLLEDGASKEKLQVNFDVYPKEIGDDLNFKKNGSYVHYNDVQGNPVKHLISDPHIRVIDPATPRYHGLDNGTSGDSIIIKSDDTNIASGTNATILTYANVYAKDVKLELILDSKLNFIGQDANLYIYRKGEYIDKLTVPCIDEVQSDGKSIKKLIINNMPDSWQRGDIVLLKYMVRVPKDSEEGDKYINTAIYSRVVEGLEEKTFKGNQLFTIISAEPPNLF</sequence>
<dbReference type="Gene3D" id="3.40.50.410">
    <property type="entry name" value="von Willebrand factor, type A domain"/>
    <property type="match status" value="1"/>
</dbReference>
<reference evidence="2 3" key="1">
    <citation type="submission" date="2020-08" db="EMBL/GenBank/DDBJ databases">
        <title>A Genomic Blueprint of the Chicken Gut Microbiome.</title>
        <authorList>
            <person name="Gilroy R."/>
            <person name="Ravi A."/>
            <person name="Getino M."/>
            <person name="Pursley I."/>
            <person name="Horton D.L."/>
            <person name="Alikhan N.-F."/>
            <person name="Baker D."/>
            <person name="Gharbi K."/>
            <person name="Hall N."/>
            <person name="Watson M."/>
            <person name="Adriaenssens E.M."/>
            <person name="Foster-Nyarko E."/>
            <person name="Jarju S."/>
            <person name="Secka A."/>
            <person name="Antonio M."/>
            <person name="Oren A."/>
            <person name="Chaudhuri R."/>
            <person name="La Ragione R.M."/>
            <person name="Hildebrand F."/>
            <person name="Pallen M.J."/>
        </authorList>
    </citation>
    <scope>NUCLEOTIDE SEQUENCE [LARGE SCALE GENOMIC DNA]</scope>
    <source>
        <strain evidence="2 3">Sa3CVN1</strain>
    </source>
</reference>
<comment type="caution">
    <text evidence="2">The sequence shown here is derived from an EMBL/GenBank/DDBJ whole genome shotgun (WGS) entry which is preliminary data.</text>
</comment>
<dbReference type="Proteomes" id="UP000627781">
    <property type="component" value="Unassembled WGS sequence"/>
</dbReference>
<evidence type="ECO:0000313" key="3">
    <source>
        <dbReference type="Proteomes" id="UP000627781"/>
    </source>
</evidence>
<accession>A0ABR8PU35</accession>
<evidence type="ECO:0000313" key="2">
    <source>
        <dbReference type="EMBL" id="MBD7911672.1"/>
    </source>
</evidence>
<name>A0ABR8PU35_9CLOT</name>
<feature type="transmembrane region" description="Helical" evidence="1">
    <location>
        <begin position="7"/>
        <end position="29"/>
    </location>
</feature>
<dbReference type="RefSeq" id="WP_191768551.1">
    <property type="nucleotide sequence ID" value="NZ_JACSRA010000013.1"/>
</dbReference>
<keyword evidence="3" id="KW-1185">Reference proteome</keyword>
<gene>
    <name evidence="2" type="ORF">H9661_09915</name>
</gene>
<evidence type="ECO:0000256" key="1">
    <source>
        <dbReference type="SAM" id="Phobius"/>
    </source>
</evidence>
<keyword evidence="1" id="KW-0472">Membrane</keyword>
<keyword evidence="1" id="KW-0812">Transmembrane</keyword>
<dbReference type="InterPro" id="IPR036465">
    <property type="entry name" value="vWFA_dom_sf"/>
</dbReference>
<dbReference type="SUPFAM" id="SSF53300">
    <property type="entry name" value="vWA-like"/>
    <property type="match status" value="1"/>
</dbReference>